<dbReference type="CDD" id="cd00085">
    <property type="entry name" value="HNHc"/>
    <property type="match status" value="1"/>
</dbReference>
<evidence type="ECO:0000313" key="3">
    <source>
        <dbReference type="Proteomes" id="UP000293268"/>
    </source>
</evidence>
<keyword evidence="2" id="KW-0540">Nuclease</keyword>
<dbReference type="AlphaFoldDB" id="A0A4Q5B839"/>
<gene>
    <name evidence="2" type="ORF">PG2072B_1508</name>
</gene>
<feature type="domain" description="HNH nuclease" evidence="1">
    <location>
        <begin position="9"/>
        <end position="62"/>
    </location>
</feature>
<dbReference type="InterPro" id="IPR002711">
    <property type="entry name" value="HNH"/>
</dbReference>
<evidence type="ECO:0000259" key="1">
    <source>
        <dbReference type="SMART" id="SM00507"/>
    </source>
</evidence>
<dbReference type="GO" id="GO:0008270">
    <property type="term" value="F:zinc ion binding"/>
    <property type="evidence" value="ECO:0007669"/>
    <property type="project" value="InterPro"/>
</dbReference>
<dbReference type="Gene3D" id="1.10.30.50">
    <property type="match status" value="1"/>
</dbReference>
<name>A0A4Q5B839_9BIFI</name>
<dbReference type="EMBL" id="SBKU01000012">
    <property type="protein sequence ID" value="RYQ66070.1"/>
    <property type="molecule type" value="Genomic_DNA"/>
</dbReference>
<sequence>MRRQTVDPATRAKVIDRFGNKCWLNMPECTGRGEEDDHIVPFSHGGRDSVANLRRACKHCNSSRQDRVLSGYGATLHAVIGPPCADLMGEAEDAVQRGAIVVNHADIMNALCPTGLYPSPGEAVRSAAAMAWAAAYRRLATAREPVDVWFIRSLPSSPKHPRLLDEWIALDYDVHVVDPGAGYVFEHVRTEAERQVARAWYSLHLTQQVVDARLHARRARLVELGLRRDDATVQRIEW</sequence>
<organism evidence="2 3">
    <name type="scientific">Bifidobacterium pseudolongum subsp. globosum</name>
    <dbReference type="NCBI Taxonomy" id="1690"/>
    <lineage>
        <taxon>Bacteria</taxon>
        <taxon>Bacillati</taxon>
        <taxon>Actinomycetota</taxon>
        <taxon>Actinomycetes</taxon>
        <taxon>Bifidobacteriales</taxon>
        <taxon>Bifidobacteriaceae</taxon>
        <taxon>Bifidobacterium</taxon>
    </lineage>
</organism>
<comment type="caution">
    <text evidence="2">The sequence shown here is derived from an EMBL/GenBank/DDBJ whole genome shotgun (WGS) entry which is preliminary data.</text>
</comment>
<dbReference type="InterPro" id="IPR003615">
    <property type="entry name" value="HNH_nuc"/>
</dbReference>
<dbReference type="GO" id="GO:0003676">
    <property type="term" value="F:nucleic acid binding"/>
    <property type="evidence" value="ECO:0007669"/>
    <property type="project" value="InterPro"/>
</dbReference>
<dbReference type="RefSeq" id="WP_129913587.1">
    <property type="nucleotide sequence ID" value="NZ_SBKU01000012.1"/>
</dbReference>
<keyword evidence="2" id="KW-0378">Hydrolase</keyword>
<proteinExistence type="predicted"/>
<accession>A0A4Q5B839</accession>
<dbReference type="Pfam" id="PF01844">
    <property type="entry name" value="HNH"/>
    <property type="match status" value="1"/>
</dbReference>
<dbReference type="SMART" id="SM00507">
    <property type="entry name" value="HNHc"/>
    <property type="match status" value="1"/>
</dbReference>
<dbReference type="GO" id="GO:0004519">
    <property type="term" value="F:endonuclease activity"/>
    <property type="evidence" value="ECO:0007669"/>
    <property type="project" value="UniProtKB-KW"/>
</dbReference>
<dbReference type="Proteomes" id="UP000293268">
    <property type="component" value="Unassembled WGS sequence"/>
</dbReference>
<keyword evidence="2" id="KW-0255">Endonuclease</keyword>
<evidence type="ECO:0000313" key="2">
    <source>
        <dbReference type="EMBL" id="RYQ66070.1"/>
    </source>
</evidence>
<protein>
    <submittedName>
        <fullName evidence="2">HNH endonuclease</fullName>
    </submittedName>
</protein>
<reference evidence="2 3" key="1">
    <citation type="submission" date="2019-01" db="EMBL/GenBank/DDBJ databases">
        <title>Unveiling genomic diversity among members of the Bifidobacterium pseudolongum species, a widely distributed gut commensal of the animal kingdom.</title>
        <authorList>
            <person name="Lugli G.A."/>
            <person name="Duranti S."/>
            <person name="Albert K."/>
            <person name="Mancabelli L."/>
            <person name="Napoli S."/>
            <person name="Viappiani A."/>
            <person name="Anzalone R."/>
            <person name="Longhi G."/>
            <person name="Milani C."/>
            <person name="Turroni F."/>
            <person name="Alessandri G."/>
            <person name="Sela D.A."/>
            <person name="Van Sinderen D."/>
            <person name="Ventura M."/>
        </authorList>
    </citation>
    <scope>NUCLEOTIDE SEQUENCE [LARGE SCALE GENOMIC DNA]</scope>
    <source>
        <strain evidence="2 3">2072B</strain>
    </source>
</reference>